<dbReference type="Proteomes" id="UP000030693">
    <property type="component" value="Unassembled WGS sequence"/>
</dbReference>
<dbReference type="EMBL" id="KB932208">
    <property type="protein sequence ID" value="KCV68425.1"/>
    <property type="molecule type" value="Genomic_DNA"/>
</dbReference>
<dbReference type="InterPro" id="IPR023333">
    <property type="entry name" value="Proteasome_suB-type"/>
</dbReference>
<dbReference type="AlphaFoldDB" id="A0A058Z2E5"/>
<dbReference type="PROSITE" id="PS51476">
    <property type="entry name" value="PROTEASOME_BETA_2"/>
    <property type="match status" value="1"/>
</dbReference>
<dbReference type="eggNOG" id="KOG0180">
    <property type="taxonomic scope" value="Eukaryota"/>
</dbReference>
<dbReference type="InterPro" id="IPR033811">
    <property type="entry name" value="Proteasome_beta_3"/>
</dbReference>
<dbReference type="PROSITE" id="PS00854">
    <property type="entry name" value="PROTEASOME_BETA_1"/>
    <property type="match status" value="1"/>
</dbReference>
<organism evidence="5">
    <name type="scientific">Fonticula alba</name>
    <name type="common">Slime mold</name>
    <dbReference type="NCBI Taxonomy" id="691883"/>
    <lineage>
        <taxon>Eukaryota</taxon>
        <taxon>Rotosphaerida</taxon>
        <taxon>Fonticulaceae</taxon>
        <taxon>Fonticula</taxon>
    </lineage>
</organism>
<dbReference type="PANTHER" id="PTHR32194">
    <property type="entry name" value="METALLOPROTEASE TLDD"/>
    <property type="match status" value="1"/>
</dbReference>
<dbReference type="STRING" id="691883.A0A058Z2E5"/>
<dbReference type="OMA" id="CSEQLYG"/>
<keyword evidence="2 4" id="KW-0647">Proteasome</keyword>
<reference evidence="5" key="1">
    <citation type="submission" date="2013-04" db="EMBL/GenBank/DDBJ databases">
        <title>The Genome Sequence of Fonticula alba ATCC 38817.</title>
        <authorList>
            <consortium name="The Broad Institute Genomics Platform"/>
            <person name="Russ C."/>
            <person name="Cuomo C."/>
            <person name="Burger G."/>
            <person name="Gray M.W."/>
            <person name="Holland P.W.H."/>
            <person name="King N."/>
            <person name="Lang F.B.F."/>
            <person name="Roger A.J."/>
            <person name="Ruiz-Trillo I."/>
            <person name="Brown M."/>
            <person name="Walker B."/>
            <person name="Young S."/>
            <person name="Zeng Q."/>
            <person name="Gargeya S."/>
            <person name="Fitzgerald M."/>
            <person name="Haas B."/>
            <person name="Abouelleil A."/>
            <person name="Allen A.W."/>
            <person name="Alvarado L."/>
            <person name="Arachchi H.M."/>
            <person name="Berlin A.M."/>
            <person name="Chapman S.B."/>
            <person name="Gainer-Dewar J."/>
            <person name="Goldberg J."/>
            <person name="Griggs A."/>
            <person name="Gujja S."/>
            <person name="Hansen M."/>
            <person name="Howarth C."/>
            <person name="Imamovic A."/>
            <person name="Ireland A."/>
            <person name="Larimer J."/>
            <person name="McCowan C."/>
            <person name="Murphy C."/>
            <person name="Pearson M."/>
            <person name="Poon T.W."/>
            <person name="Priest M."/>
            <person name="Roberts A."/>
            <person name="Saif S."/>
            <person name="Shea T."/>
            <person name="Sisk P."/>
            <person name="Sykes S."/>
            <person name="Wortman J."/>
            <person name="Nusbaum C."/>
            <person name="Birren B."/>
        </authorList>
    </citation>
    <scope>NUCLEOTIDE SEQUENCE [LARGE SCALE GENOMIC DNA]</scope>
    <source>
        <strain evidence="5">ATCC 38817</strain>
    </source>
</reference>
<evidence type="ECO:0000256" key="1">
    <source>
        <dbReference type="ARBA" id="ARBA00022490"/>
    </source>
</evidence>
<dbReference type="GO" id="GO:0043161">
    <property type="term" value="P:proteasome-mediated ubiquitin-dependent protein catabolic process"/>
    <property type="evidence" value="ECO:0007669"/>
    <property type="project" value="InterPro"/>
</dbReference>
<comment type="similarity">
    <text evidence="4">Belongs to the peptidase T1B family.</text>
</comment>
<dbReference type="GeneID" id="20529444"/>
<evidence type="ECO:0000256" key="3">
    <source>
        <dbReference type="ARBA" id="ARBA00023242"/>
    </source>
</evidence>
<keyword evidence="3 4" id="KW-0539">Nucleus</keyword>
<dbReference type="OrthoDB" id="204949at2759"/>
<evidence type="ECO:0000313" key="5">
    <source>
        <dbReference type="EMBL" id="KCV68425.1"/>
    </source>
</evidence>
<dbReference type="RefSeq" id="XP_009496857.1">
    <property type="nucleotide sequence ID" value="XM_009498582.1"/>
</dbReference>
<sequence>MSIMSYNGSAMLAMVGRDCVAIASDTQLSANGQMISTDFQRVHMVNNNVMIGMSGLATDVQTLWADFRARTKMYKLREERDISPRAFAHMVSSALYQRRFGPYFIEPVIAGIDPDTKKPYVCSTDIIGCIEKSPNFVVAGTCTENLYGMCETLFRPDMDADDLFETVAQALVNAFDRDAYSGQGAIVHILTPTELITRTIKTRTD</sequence>
<dbReference type="GO" id="GO:0019774">
    <property type="term" value="C:proteasome core complex, beta-subunit complex"/>
    <property type="evidence" value="ECO:0007669"/>
    <property type="project" value="InterPro"/>
</dbReference>
<evidence type="ECO:0000256" key="4">
    <source>
        <dbReference type="RuleBase" id="RU004203"/>
    </source>
</evidence>
<comment type="subcellular location">
    <subcellularLocation>
        <location evidence="4">Cytoplasm</location>
    </subcellularLocation>
    <subcellularLocation>
        <location evidence="4">Nucleus</location>
    </subcellularLocation>
</comment>
<proteinExistence type="inferred from homology"/>
<dbReference type="Gene3D" id="3.60.20.10">
    <property type="entry name" value="Glutamine Phosphoribosylpyrophosphate, subunit 1, domain 1"/>
    <property type="match status" value="1"/>
</dbReference>
<gene>
    <name evidence="5" type="ORF">H696_04719</name>
</gene>
<dbReference type="FunFam" id="3.60.20.10:FF:000003">
    <property type="entry name" value="Proteasome subunit beta type-3"/>
    <property type="match status" value="1"/>
</dbReference>
<dbReference type="InterPro" id="IPR029055">
    <property type="entry name" value="Ntn_hydrolases_N"/>
</dbReference>
<name>A0A058Z2E5_FONAL</name>
<evidence type="ECO:0000313" key="6">
    <source>
        <dbReference type="Proteomes" id="UP000030693"/>
    </source>
</evidence>
<dbReference type="GO" id="GO:0005737">
    <property type="term" value="C:cytoplasm"/>
    <property type="evidence" value="ECO:0007669"/>
    <property type="project" value="UniProtKB-SubCell"/>
</dbReference>
<comment type="function">
    <text evidence="4">Component of the proteasome, a multicatalytic proteinase complex which is characterized by its ability to cleave peptides with Arg, Phe, Tyr, Leu, and Glu adjacent to the leaving group at neutral or slightly basic pH. The proteasome has an ATP-dependent proteolytic activity.</text>
</comment>
<dbReference type="CDD" id="cd03759">
    <property type="entry name" value="proteasome_beta_type_3"/>
    <property type="match status" value="1"/>
</dbReference>
<comment type="subunit">
    <text evidence="4">Component of the proteasome complex.</text>
</comment>
<dbReference type="GO" id="GO:0005634">
    <property type="term" value="C:nucleus"/>
    <property type="evidence" value="ECO:0007669"/>
    <property type="project" value="UniProtKB-SubCell"/>
</dbReference>
<keyword evidence="1 4" id="KW-0963">Cytoplasm</keyword>
<keyword evidence="6" id="KW-1185">Reference proteome</keyword>
<dbReference type="InterPro" id="IPR016050">
    <property type="entry name" value="Proteasome_bsu_CS"/>
</dbReference>
<evidence type="ECO:0000256" key="2">
    <source>
        <dbReference type="ARBA" id="ARBA00022942"/>
    </source>
</evidence>
<protein>
    <recommendedName>
        <fullName evidence="4">Proteasome subunit beta</fullName>
    </recommendedName>
</protein>
<dbReference type="InterPro" id="IPR001353">
    <property type="entry name" value="Proteasome_sua/b"/>
</dbReference>
<accession>A0A058Z2E5</accession>
<dbReference type="SUPFAM" id="SSF56235">
    <property type="entry name" value="N-terminal nucleophile aminohydrolases (Ntn hydrolases)"/>
    <property type="match status" value="1"/>
</dbReference>
<dbReference type="Pfam" id="PF00227">
    <property type="entry name" value="Proteasome"/>
    <property type="match status" value="1"/>
</dbReference>
<dbReference type="PANTHER" id="PTHR32194:SF10">
    <property type="entry name" value="PROTEASOME SUBUNIT BETA TYPE-3"/>
    <property type="match status" value="1"/>
</dbReference>